<organism evidence="6 7">
    <name type="scientific">Cordylochernes scorpioides</name>
    <dbReference type="NCBI Taxonomy" id="51811"/>
    <lineage>
        <taxon>Eukaryota</taxon>
        <taxon>Metazoa</taxon>
        <taxon>Ecdysozoa</taxon>
        <taxon>Arthropoda</taxon>
        <taxon>Chelicerata</taxon>
        <taxon>Arachnida</taxon>
        <taxon>Pseudoscorpiones</taxon>
        <taxon>Cheliferoidea</taxon>
        <taxon>Chernetidae</taxon>
        <taxon>Cordylochernes</taxon>
    </lineage>
</organism>
<evidence type="ECO:0000256" key="4">
    <source>
        <dbReference type="ARBA" id="ARBA00023203"/>
    </source>
</evidence>
<accession>A0ABY6K6K6</accession>
<dbReference type="CDD" id="cd14473">
    <property type="entry name" value="FERM_B-lobe"/>
    <property type="match status" value="1"/>
</dbReference>
<sequence>MILNSTPSLKICSSCVHRNPGLRDELYCQIMKQTTNNKSSKPDSCIRGWRLFSMITAYFQSSEGLKPYLFKYLETAAYDTRRAYHGTARVCLHNLRKTYKYGGRKNVPGIEEVAAISAGRNHKRQMFRIPGGSERVVNTKSTTVVQDVIEEMCSALNVRRQQEMDEFSLYCVVDGDPYSLPLGREEYILDVTTEIQKEGAPFYLIFCRSVWVSPVRLDNVLSVEVAFNQVAPDYLEGLLLEWPVAPNSPLVLAMARGAALLQRASGAVQPPHKEEIRYLIPKPAVVQRDISSTRWQDMVNQSWEDMAAITPTEAKAQFLGKNTTINTIVLDLLNTSQRLHPTPITDSFKLYSIFRLTYK</sequence>
<dbReference type="InterPro" id="IPR019748">
    <property type="entry name" value="FERM_central"/>
</dbReference>
<dbReference type="PROSITE" id="PS51016">
    <property type="entry name" value="MYTH4"/>
    <property type="match status" value="1"/>
</dbReference>
<protein>
    <recommendedName>
        <fullName evidence="5">MyTH4 domain-containing protein</fullName>
    </recommendedName>
</protein>
<dbReference type="SMART" id="SM00139">
    <property type="entry name" value="MyTH4"/>
    <property type="match status" value="1"/>
</dbReference>
<dbReference type="EMBL" id="CP092865">
    <property type="protein sequence ID" value="UYV64506.1"/>
    <property type="molecule type" value="Genomic_DNA"/>
</dbReference>
<feature type="domain" description="MyTH4" evidence="5">
    <location>
        <begin position="1"/>
        <end position="117"/>
    </location>
</feature>
<proteinExistence type="predicted"/>
<evidence type="ECO:0000259" key="5">
    <source>
        <dbReference type="PROSITE" id="PS51016"/>
    </source>
</evidence>
<keyword evidence="4" id="KW-0009">Actin-binding</keyword>
<comment type="subcellular location">
    <subcellularLocation>
        <location evidence="1">Cytoplasm</location>
    </subcellularLocation>
</comment>
<dbReference type="Proteomes" id="UP001235939">
    <property type="component" value="Chromosome 03"/>
</dbReference>
<dbReference type="Pfam" id="PF00784">
    <property type="entry name" value="MyTH4"/>
    <property type="match status" value="1"/>
</dbReference>
<dbReference type="PANTHER" id="PTHR22692">
    <property type="entry name" value="MYOSIN VII, XV"/>
    <property type="match status" value="1"/>
</dbReference>
<dbReference type="Gene3D" id="1.25.40.530">
    <property type="entry name" value="MyTH4 domain"/>
    <property type="match status" value="1"/>
</dbReference>
<keyword evidence="3" id="KW-0677">Repeat</keyword>
<dbReference type="InterPro" id="IPR038185">
    <property type="entry name" value="MyTH4_dom_sf"/>
</dbReference>
<name>A0ABY6K6K6_9ARAC</name>
<dbReference type="InterPro" id="IPR051567">
    <property type="entry name" value="Unconventional_Myosin_ATPase"/>
</dbReference>
<dbReference type="PANTHER" id="PTHR22692:SF26">
    <property type="entry name" value="SH3 DOMAIN-CONTAINING PROTEIN"/>
    <property type="match status" value="1"/>
</dbReference>
<evidence type="ECO:0000313" key="6">
    <source>
        <dbReference type="EMBL" id="UYV64506.1"/>
    </source>
</evidence>
<dbReference type="CDD" id="cd01765">
    <property type="entry name" value="FERM_F0_F1"/>
    <property type="match status" value="1"/>
</dbReference>
<dbReference type="InterPro" id="IPR000857">
    <property type="entry name" value="MyTH4_dom"/>
</dbReference>
<gene>
    <name evidence="6" type="ORF">LAZ67_3001018</name>
</gene>
<reference evidence="6 7" key="1">
    <citation type="submission" date="2022-01" db="EMBL/GenBank/DDBJ databases">
        <title>A chromosomal length assembly of Cordylochernes scorpioides.</title>
        <authorList>
            <person name="Zeh D."/>
            <person name="Zeh J."/>
        </authorList>
    </citation>
    <scope>NUCLEOTIDE SEQUENCE [LARGE SCALE GENOMIC DNA]</scope>
    <source>
        <strain evidence="6">IN4F17</strain>
        <tissue evidence="6">Whole Body</tissue>
    </source>
</reference>
<keyword evidence="7" id="KW-1185">Reference proteome</keyword>
<evidence type="ECO:0000256" key="3">
    <source>
        <dbReference type="ARBA" id="ARBA00022737"/>
    </source>
</evidence>
<dbReference type="Gene3D" id="3.10.20.90">
    <property type="entry name" value="Phosphatidylinositol 3-kinase Catalytic Subunit, Chain A, domain 1"/>
    <property type="match status" value="1"/>
</dbReference>
<keyword evidence="2" id="KW-0963">Cytoplasm</keyword>
<evidence type="ECO:0000256" key="2">
    <source>
        <dbReference type="ARBA" id="ARBA00022490"/>
    </source>
</evidence>
<evidence type="ECO:0000256" key="1">
    <source>
        <dbReference type="ARBA" id="ARBA00004496"/>
    </source>
</evidence>
<evidence type="ECO:0000313" key="7">
    <source>
        <dbReference type="Proteomes" id="UP001235939"/>
    </source>
</evidence>